<evidence type="ECO:0000313" key="1">
    <source>
        <dbReference type="EMBL" id="KAK0471714.1"/>
    </source>
</evidence>
<keyword evidence="2" id="KW-1185">Reference proteome</keyword>
<protein>
    <submittedName>
        <fullName evidence="1">Uncharacterized protein</fullName>
    </submittedName>
</protein>
<name>A0AA39NTS0_9AGAR</name>
<organism evidence="1 2">
    <name type="scientific">Armillaria novae-zelandiae</name>
    <dbReference type="NCBI Taxonomy" id="153914"/>
    <lineage>
        <taxon>Eukaryota</taxon>
        <taxon>Fungi</taxon>
        <taxon>Dikarya</taxon>
        <taxon>Basidiomycota</taxon>
        <taxon>Agaricomycotina</taxon>
        <taxon>Agaricomycetes</taxon>
        <taxon>Agaricomycetidae</taxon>
        <taxon>Agaricales</taxon>
        <taxon>Marasmiineae</taxon>
        <taxon>Physalacriaceae</taxon>
        <taxon>Armillaria</taxon>
    </lineage>
</organism>
<reference evidence="1" key="1">
    <citation type="submission" date="2023-06" db="EMBL/GenBank/DDBJ databases">
        <authorList>
            <consortium name="Lawrence Berkeley National Laboratory"/>
            <person name="Ahrendt S."/>
            <person name="Sahu N."/>
            <person name="Indic B."/>
            <person name="Wong-Bajracharya J."/>
            <person name="Merenyi Z."/>
            <person name="Ke H.-M."/>
            <person name="Monk M."/>
            <person name="Kocsube S."/>
            <person name="Drula E."/>
            <person name="Lipzen A."/>
            <person name="Balint B."/>
            <person name="Henrissat B."/>
            <person name="Andreopoulos B."/>
            <person name="Martin F.M."/>
            <person name="Harder C.B."/>
            <person name="Rigling D."/>
            <person name="Ford K.L."/>
            <person name="Foster G.D."/>
            <person name="Pangilinan J."/>
            <person name="Papanicolaou A."/>
            <person name="Barry K."/>
            <person name="LaButti K."/>
            <person name="Viragh M."/>
            <person name="Koriabine M."/>
            <person name="Yan M."/>
            <person name="Riley R."/>
            <person name="Champramary S."/>
            <person name="Plett K.L."/>
            <person name="Tsai I.J."/>
            <person name="Slot J."/>
            <person name="Sipos G."/>
            <person name="Plett J."/>
            <person name="Nagy L.G."/>
            <person name="Grigoriev I.V."/>
        </authorList>
    </citation>
    <scope>NUCLEOTIDE SEQUENCE</scope>
    <source>
        <strain evidence="1">ICMP 16352</strain>
    </source>
</reference>
<proteinExistence type="predicted"/>
<sequence length="274" mass="31540">MNQLVQEHSDIFAEVIQPEETERLLVLRVSGLAKDFSDIFHSGDIASRTYGYHWNEERTRDCQSECSVVHRQPKKQYFEEQLCPHVLVSSFVLGAIKQSLEKKKAEQNASFCLREHVLSALPASIQSAPDATQDLAQVDLPQDFCTRKIPEWQTEFMTKYPSLFTDSEMQKWGLECGKGWEGLIREICNELKGKNVAFTQIKGKYGKLRIYMSKADQETRRYLEGMEEISGKVCENCGRTGNMAVSNGWLFATCEECAKERGREFRWLEDVQKE</sequence>
<accession>A0AA39NTS0</accession>
<evidence type="ECO:0000313" key="2">
    <source>
        <dbReference type="Proteomes" id="UP001175227"/>
    </source>
</evidence>
<dbReference type="Proteomes" id="UP001175227">
    <property type="component" value="Unassembled WGS sequence"/>
</dbReference>
<gene>
    <name evidence="1" type="ORF">IW261DRAFT_1424953</name>
</gene>
<comment type="caution">
    <text evidence="1">The sequence shown here is derived from an EMBL/GenBank/DDBJ whole genome shotgun (WGS) entry which is preliminary data.</text>
</comment>
<dbReference type="EMBL" id="JAUEPR010000048">
    <property type="protein sequence ID" value="KAK0471714.1"/>
    <property type="molecule type" value="Genomic_DNA"/>
</dbReference>
<dbReference type="AlphaFoldDB" id="A0AA39NTS0"/>